<name>A0A367JNL1_RHIST</name>
<organism evidence="1 2">
    <name type="scientific">Rhizopus stolonifer</name>
    <name type="common">Rhizopus nigricans</name>
    <dbReference type="NCBI Taxonomy" id="4846"/>
    <lineage>
        <taxon>Eukaryota</taxon>
        <taxon>Fungi</taxon>
        <taxon>Fungi incertae sedis</taxon>
        <taxon>Mucoromycota</taxon>
        <taxon>Mucoromycotina</taxon>
        <taxon>Mucoromycetes</taxon>
        <taxon>Mucorales</taxon>
        <taxon>Mucorineae</taxon>
        <taxon>Rhizopodaceae</taxon>
        <taxon>Rhizopus</taxon>
    </lineage>
</organism>
<feature type="non-terminal residue" evidence="1">
    <location>
        <position position="179"/>
    </location>
</feature>
<dbReference type="OrthoDB" id="10406624at2759"/>
<dbReference type="AlphaFoldDB" id="A0A367JNL1"/>
<gene>
    <name evidence="1" type="ORF">CU098_008680</name>
</gene>
<sequence length="179" mass="20352">MSKFRKPKCPSSLKGRTIRNDLRVTLELLEFLFVSDYSSWDVSATVHDYFLSNQPPDKTDHDLFELAVQSLQNFIDSEHSTKSEKSFAKNFFGILPATEKLHLQNSAARLEEVEIAGNEFVGDHICEKAEKRKLNDLVADTDTRPLKFQIKSKTYDIQSPQNAAVLDSPVIEESNMNTL</sequence>
<keyword evidence="2" id="KW-1185">Reference proteome</keyword>
<protein>
    <submittedName>
        <fullName evidence="1">Uncharacterized protein</fullName>
    </submittedName>
</protein>
<evidence type="ECO:0000313" key="1">
    <source>
        <dbReference type="EMBL" id="RCH91532.1"/>
    </source>
</evidence>
<accession>A0A367JNL1</accession>
<reference evidence="1 2" key="1">
    <citation type="journal article" date="2018" name="G3 (Bethesda)">
        <title>Phylogenetic and Phylogenomic Definition of Rhizopus Species.</title>
        <authorList>
            <person name="Gryganskyi A.P."/>
            <person name="Golan J."/>
            <person name="Dolatabadi S."/>
            <person name="Mondo S."/>
            <person name="Robb S."/>
            <person name="Idnurm A."/>
            <person name="Muszewska A."/>
            <person name="Steczkiewicz K."/>
            <person name="Masonjones S."/>
            <person name="Liao H.L."/>
            <person name="Gajdeczka M.T."/>
            <person name="Anike F."/>
            <person name="Vuek A."/>
            <person name="Anishchenko I.M."/>
            <person name="Voigt K."/>
            <person name="de Hoog G.S."/>
            <person name="Smith M.E."/>
            <person name="Heitman J."/>
            <person name="Vilgalys R."/>
            <person name="Stajich J.E."/>
        </authorList>
    </citation>
    <scope>NUCLEOTIDE SEQUENCE [LARGE SCALE GENOMIC DNA]</scope>
    <source>
        <strain evidence="1 2">LSU 92-RS-03</strain>
    </source>
</reference>
<comment type="caution">
    <text evidence="1">The sequence shown here is derived from an EMBL/GenBank/DDBJ whole genome shotgun (WGS) entry which is preliminary data.</text>
</comment>
<proteinExistence type="predicted"/>
<evidence type="ECO:0000313" key="2">
    <source>
        <dbReference type="Proteomes" id="UP000253551"/>
    </source>
</evidence>
<dbReference type="Proteomes" id="UP000253551">
    <property type="component" value="Unassembled WGS sequence"/>
</dbReference>
<dbReference type="EMBL" id="PJQM01002978">
    <property type="protein sequence ID" value="RCH91532.1"/>
    <property type="molecule type" value="Genomic_DNA"/>
</dbReference>